<gene>
    <name evidence="5" type="primary">rplE</name>
    <name evidence="9" type="ORF">A3C04_04505</name>
</gene>
<keyword evidence="5" id="KW-0820">tRNA-binding</keyword>
<dbReference type="GO" id="GO:0005840">
    <property type="term" value="C:ribosome"/>
    <property type="evidence" value="ECO:0007669"/>
    <property type="project" value="UniProtKB-KW"/>
</dbReference>
<keyword evidence="2 5" id="KW-0689">Ribosomal protein</keyword>
<evidence type="ECO:0000256" key="4">
    <source>
        <dbReference type="ARBA" id="ARBA00035245"/>
    </source>
</evidence>
<dbReference type="FunFam" id="3.30.1440.10:FF:000001">
    <property type="entry name" value="50S ribosomal protein L5"/>
    <property type="match status" value="1"/>
</dbReference>
<dbReference type="SUPFAM" id="SSF55282">
    <property type="entry name" value="RL5-like"/>
    <property type="match status" value="1"/>
</dbReference>
<comment type="similarity">
    <text evidence="1 5 6">Belongs to the universal ribosomal protein uL5 family.</text>
</comment>
<dbReference type="InterPro" id="IPR022803">
    <property type="entry name" value="Ribosomal_uL5_dom_sf"/>
</dbReference>
<dbReference type="GO" id="GO:0003735">
    <property type="term" value="F:structural constituent of ribosome"/>
    <property type="evidence" value="ECO:0007669"/>
    <property type="project" value="InterPro"/>
</dbReference>
<dbReference type="InterPro" id="IPR020929">
    <property type="entry name" value="Ribosomal_uL5_CS"/>
</dbReference>
<dbReference type="Proteomes" id="UP000178092">
    <property type="component" value="Unassembled WGS sequence"/>
</dbReference>
<keyword evidence="5" id="KW-0694">RNA-binding</keyword>
<keyword evidence="5" id="KW-0699">rRNA-binding</keyword>
<dbReference type="GO" id="GO:1990904">
    <property type="term" value="C:ribonucleoprotein complex"/>
    <property type="evidence" value="ECO:0007669"/>
    <property type="project" value="UniProtKB-KW"/>
</dbReference>
<evidence type="ECO:0000256" key="2">
    <source>
        <dbReference type="ARBA" id="ARBA00022980"/>
    </source>
</evidence>
<organism evidence="9 10">
    <name type="scientific">Candidatus Wildermuthbacteria bacterium RIFCSPHIGHO2_02_FULL_45_25</name>
    <dbReference type="NCBI Taxonomy" id="1802450"/>
    <lineage>
        <taxon>Bacteria</taxon>
        <taxon>Candidatus Wildermuthiibacteriota</taxon>
    </lineage>
</organism>
<sequence length="188" mass="20897">MLQEMYTTQAMPALIEKFGYENRNAIPRLKSVVVNTGFARLVAGKTGDDQKKTIEAIVDDLSRICGQKAVVTKAKKSIAGFKLRQGSPVGAKITLRGKRMYDFLERLILIALPRSRDFQGLNATAIDQQGNLSIGIKEHIFFPEISPEKVRNIFGLQVVVTTSAHNKAEGLELLKQLGFPLKEIKDKK</sequence>
<evidence type="ECO:0000256" key="5">
    <source>
        <dbReference type="HAMAP-Rule" id="MF_01333"/>
    </source>
</evidence>
<dbReference type="PROSITE" id="PS00358">
    <property type="entry name" value="RIBOSOMAL_L5"/>
    <property type="match status" value="1"/>
</dbReference>
<evidence type="ECO:0000256" key="3">
    <source>
        <dbReference type="ARBA" id="ARBA00023274"/>
    </source>
</evidence>
<evidence type="ECO:0000313" key="9">
    <source>
        <dbReference type="EMBL" id="OHA67907.1"/>
    </source>
</evidence>
<feature type="domain" description="Large ribosomal subunit protein uL5 C-terminal" evidence="8">
    <location>
        <begin position="88"/>
        <end position="180"/>
    </location>
</feature>
<dbReference type="GO" id="GO:0019843">
    <property type="term" value="F:rRNA binding"/>
    <property type="evidence" value="ECO:0007669"/>
    <property type="project" value="UniProtKB-UniRule"/>
</dbReference>
<dbReference type="PANTHER" id="PTHR11994">
    <property type="entry name" value="60S RIBOSOMAL PROTEIN L11-RELATED"/>
    <property type="match status" value="1"/>
</dbReference>
<dbReference type="EMBL" id="MHTV01000001">
    <property type="protein sequence ID" value="OHA67907.1"/>
    <property type="molecule type" value="Genomic_DNA"/>
</dbReference>
<dbReference type="InterPro" id="IPR020930">
    <property type="entry name" value="Ribosomal_uL5_bac-type"/>
</dbReference>
<dbReference type="Gene3D" id="3.30.1440.10">
    <property type="match status" value="1"/>
</dbReference>
<evidence type="ECO:0000313" key="10">
    <source>
        <dbReference type="Proteomes" id="UP000178092"/>
    </source>
</evidence>
<evidence type="ECO:0000256" key="1">
    <source>
        <dbReference type="ARBA" id="ARBA00008553"/>
    </source>
</evidence>
<comment type="function">
    <text evidence="5">This is 1 of the proteins that bind and probably mediate the attachment of the 5S RNA into the large ribosomal subunit, where it forms part of the central protuberance. In the 70S ribosome it contacts protein S13 of the 30S subunit (bridge B1b), connecting the 2 subunits; this bridge is implicated in subunit movement. Contacts the P site tRNA; the 5S rRNA and some of its associated proteins might help stabilize positioning of ribosome-bound tRNAs.</text>
</comment>
<dbReference type="Pfam" id="PF00281">
    <property type="entry name" value="Ribosomal_L5"/>
    <property type="match status" value="1"/>
</dbReference>
<dbReference type="GO" id="GO:0000049">
    <property type="term" value="F:tRNA binding"/>
    <property type="evidence" value="ECO:0007669"/>
    <property type="project" value="UniProtKB-UniRule"/>
</dbReference>
<comment type="subunit">
    <text evidence="5">Part of the 50S ribosomal subunit; part of the 5S rRNA/L5/L18/L25 subcomplex. Contacts the 5S rRNA and the P site tRNA. Forms a bridge to the 30S subunit in the 70S ribosome.</text>
</comment>
<proteinExistence type="inferred from homology"/>
<dbReference type="GO" id="GO:0006412">
    <property type="term" value="P:translation"/>
    <property type="evidence" value="ECO:0007669"/>
    <property type="project" value="UniProtKB-UniRule"/>
</dbReference>
<keyword evidence="3 5" id="KW-0687">Ribonucleoprotein</keyword>
<dbReference type="InterPro" id="IPR031309">
    <property type="entry name" value="Ribosomal_uL5_C"/>
</dbReference>
<evidence type="ECO:0000259" key="7">
    <source>
        <dbReference type="Pfam" id="PF00281"/>
    </source>
</evidence>
<dbReference type="InterPro" id="IPR031310">
    <property type="entry name" value="Ribosomal_uL5_N"/>
</dbReference>
<comment type="caution">
    <text evidence="9">The sequence shown here is derived from an EMBL/GenBank/DDBJ whole genome shotgun (WGS) entry which is preliminary data.</text>
</comment>
<feature type="domain" description="Large ribosomal subunit protein uL5 N-terminal" evidence="7">
    <location>
        <begin position="23"/>
        <end position="84"/>
    </location>
</feature>
<dbReference type="PIRSF" id="PIRSF002161">
    <property type="entry name" value="Ribosomal_L5"/>
    <property type="match status" value="1"/>
</dbReference>
<dbReference type="HAMAP" id="MF_01333_B">
    <property type="entry name" value="Ribosomal_uL5_B"/>
    <property type="match status" value="1"/>
</dbReference>
<dbReference type="AlphaFoldDB" id="A0A1G2R5A1"/>
<name>A0A1G2R5A1_9BACT</name>
<reference evidence="9 10" key="1">
    <citation type="journal article" date="2016" name="Nat. Commun.">
        <title>Thousands of microbial genomes shed light on interconnected biogeochemical processes in an aquifer system.</title>
        <authorList>
            <person name="Anantharaman K."/>
            <person name="Brown C.T."/>
            <person name="Hug L.A."/>
            <person name="Sharon I."/>
            <person name="Castelle C.J."/>
            <person name="Probst A.J."/>
            <person name="Thomas B.C."/>
            <person name="Singh A."/>
            <person name="Wilkins M.J."/>
            <person name="Karaoz U."/>
            <person name="Brodie E.L."/>
            <person name="Williams K.H."/>
            <person name="Hubbard S.S."/>
            <person name="Banfield J.F."/>
        </authorList>
    </citation>
    <scope>NUCLEOTIDE SEQUENCE [LARGE SCALE GENOMIC DNA]</scope>
</reference>
<evidence type="ECO:0000259" key="8">
    <source>
        <dbReference type="Pfam" id="PF00673"/>
    </source>
</evidence>
<dbReference type="NCBIfam" id="NF000585">
    <property type="entry name" value="PRK00010.1"/>
    <property type="match status" value="1"/>
</dbReference>
<evidence type="ECO:0000256" key="6">
    <source>
        <dbReference type="RuleBase" id="RU003930"/>
    </source>
</evidence>
<dbReference type="Pfam" id="PF00673">
    <property type="entry name" value="Ribosomal_L5_C"/>
    <property type="match status" value="1"/>
</dbReference>
<accession>A0A1G2R5A1</accession>
<protein>
    <recommendedName>
        <fullName evidence="4 5">Large ribosomal subunit protein uL5</fullName>
    </recommendedName>
</protein>
<dbReference type="InterPro" id="IPR002132">
    <property type="entry name" value="Ribosomal_uL5"/>
</dbReference>